<gene>
    <name evidence="13" type="ORF">PUW23_20720</name>
</gene>
<accession>A0AAX3MXX1</accession>
<keyword evidence="3" id="KW-0328">Glycosyltransferase</keyword>
<evidence type="ECO:0000313" key="14">
    <source>
        <dbReference type="Proteomes" id="UP001220962"/>
    </source>
</evidence>
<evidence type="ECO:0000256" key="4">
    <source>
        <dbReference type="ARBA" id="ARBA00022679"/>
    </source>
</evidence>
<dbReference type="Proteomes" id="UP001220962">
    <property type="component" value="Chromosome"/>
</dbReference>
<dbReference type="Gene3D" id="3.90.550.10">
    <property type="entry name" value="Spore Coat Polysaccharide Biosynthesis Protein SpsA, Chain A"/>
    <property type="match status" value="1"/>
</dbReference>
<evidence type="ECO:0000256" key="6">
    <source>
        <dbReference type="ARBA" id="ARBA00023136"/>
    </source>
</evidence>
<comment type="similarity">
    <text evidence="9">Belongs to the glycosyltransferase 2 family. CrtQ subfamily.</text>
</comment>
<dbReference type="EMBL" id="CP118101">
    <property type="protein sequence ID" value="WDH81893.1"/>
    <property type="molecule type" value="Genomic_DNA"/>
</dbReference>
<comment type="pathway">
    <text evidence="8">Carotenoid biosynthesis; staphyloxanthin biosynthesis; staphyloxanthin from farnesyl diphosphate: step 4/5.</text>
</comment>
<name>A0AAX3MXX1_9BACL</name>
<evidence type="ECO:0000313" key="13">
    <source>
        <dbReference type="EMBL" id="WDH81893.1"/>
    </source>
</evidence>
<dbReference type="CDD" id="cd00761">
    <property type="entry name" value="Glyco_tranf_GTA_type"/>
    <property type="match status" value="1"/>
</dbReference>
<comment type="subcellular location">
    <subcellularLocation>
        <location evidence="1">Cell membrane</location>
    </subcellularLocation>
</comment>
<dbReference type="GO" id="GO:0005886">
    <property type="term" value="C:plasma membrane"/>
    <property type="evidence" value="ECO:0007669"/>
    <property type="project" value="UniProtKB-SubCell"/>
</dbReference>
<proteinExistence type="inferred from homology"/>
<evidence type="ECO:0000256" key="5">
    <source>
        <dbReference type="ARBA" id="ARBA00022746"/>
    </source>
</evidence>
<dbReference type="AlphaFoldDB" id="A0AAX3MXX1"/>
<keyword evidence="5" id="KW-0125">Carotenoid biosynthesis</keyword>
<keyword evidence="4" id="KW-0808">Transferase</keyword>
<dbReference type="GO" id="GO:0016757">
    <property type="term" value="F:glycosyltransferase activity"/>
    <property type="evidence" value="ECO:0007669"/>
    <property type="project" value="UniProtKB-KW"/>
</dbReference>
<organism evidence="13 14">
    <name type="scientific">Paenibacillus urinalis</name>
    <dbReference type="NCBI Taxonomy" id="521520"/>
    <lineage>
        <taxon>Bacteria</taxon>
        <taxon>Bacillati</taxon>
        <taxon>Bacillota</taxon>
        <taxon>Bacilli</taxon>
        <taxon>Bacillales</taxon>
        <taxon>Paenibacillaceae</taxon>
        <taxon>Paenibacillus</taxon>
    </lineage>
</organism>
<evidence type="ECO:0000256" key="1">
    <source>
        <dbReference type="ARBA" id="ARBA00004236"/>
    </source>
</evidence>
<protein>
    <recommendedName>
        <fullName evidence="10">4,4'-diaponeurosporenoate glycosyltransferase</fullName>
    </recommendedName>
</protein>
<dbReference type="GO" id="GO:0016117">
    <property type="term" value="P:carotenoid biosynthetic process"/>
    <property type="evidence" value="ECO:0007669"/>
    <property type="project" value="UniProtKB-KW"/>
</dbReference>
<dbReference type="InterPro" id="IPR029044">
    <property type="entry name" value="Nucleotide-diphossugar_trans"/>
</dbReference>
<reference evidence="13" key="1">
    <citation type="submission" date="2023-02" db="EMBL/GenBank/DDBJ databases">
        <title>Pathogen: clinical or host-associated sample.</title>
        <authorList>
            <person name="Hergert J."/>
            <person name="Casey R."/>
            <person name="Wagner J."/>
            <person name="Young E.L."/>
            <person name="Oakeson K.F."/>
        </authorList>
    </citation>
    <scope>NUCLEOTIDE SEQUENCE</scope>
    <source>
        <strain evidence="13">2022CK-00830</strain>
    </source>
</reference>
<evidence type="ECO:0000256" key="9">
    <source>
        <dbReference type="ARBA" id="ARBA00038120"/>
    </source>
</evidence>
<evidence type="ECO:0000259" key="12">
    <source>
        <dbReference type="Pfam" id="PF00535"/>
    </source>
</evidence>
<evidence type="ECO:0000256" key="3">
    <source>
        <dbReference type="ARBA" id="ARBA00022676"/>
    </source>
</evidence>
<evidence type="ECO:0000256" key="2">
    <source>
        <dbReference type="ARBA" id="ARBA00022475"/>
    </source>
</evidence>
<keyword evidence="2" id="KW-1003">Cell membrane</keyword>
<dbReference type="SUPFAM" id="SSF53448">
    <property type="entry name" value="Nucleotide-diphospho-sugar transferases"/>
    <property type="match status" value="1"/>
</dbReference>
<dbReference type="InterPro" id="IPR001173">
    <property type="entry name" value="Glyco_trans_2-like"/>
</dbReference>
<sequence length="331" mass="36336">MGDNNRKMKRSSKAPSRSGSQKRVLDKGGHIQQTGKIKPLKKRRLTKRTIKNRRTTSRNSVESAQLIAEQSDRNHLKPEGQESVIHEPVVSVIIPAMNEEALIARVIREAKRIHPSTEVIVVVNGSTDQTEARAIAAGARIINYSEALGHDVGRQIGADAAAGQVLLFIDGDMLIPAQELKPFVSAVLSGIDIALNDYNGPVRTVPVHPVVEAKHALNTMLGRSDLKGASMTAVPHAISRTAFEMLKEGALQIPPLAQSMAIKQGLLVKAVHRVPVGRLNPLRRKDQHNQDLLTGIVLRDHEEAVRWLTLHQGSRGGFTDLHRARHLVRAR</sequence>
<dbReference type="RefSeq" id="WP_274359029.1">
    <property type="nucleotide sequence ID" value="NZ_CP118101.1"/>
</dbReference>
<evidence type="ECO:0000256" key="7">
    <source>
        <dbReference type="ARBA" id="ARBA00037281"/>
    </source>
</evidence>
<feature type="region of interest" description="Disordered" evidence="11">
    <location>
        <begin position="1"/>
        <end position="43"/>
    </location>
</feature>
<comment type="function">
    <text evidence="7">Catalyzes the glycosylation of 4,4'-diaponeurosporenoate, i.e. the esterification of glucose at the C1'' position with the carboxyl group of 4,4'-diaponeurosporenic acid, to form glycosyl-4,4'-diaponeurosporenoate. This is a step in the biosynthesis of staphyloxanthin, an orange pigment present in most staphylococci strains.</text>
</comment>
<evidence type="ECO:0000256" key="10">
    <source>
        <dbReference type="ARBA" id="ARBA00040345"/>
    </source>
</evidence>
<evidence type="ECO:0000256" key="11">
    <source>
        <dbReference type="SAM" id="MobiDB-lite"/>
    </source>
</evidence>
<dbReference type="Pfam" id="PF00535">
    <property type="entry name" value="Glycos_transf_2"/>
    <property type="match status" value="1"/>
</dbReference>
<evidence type="ECO:0000256" key="8">
    <source>
        <dbReference type="ARBA" id="ARBA00037904"/>
    </source>
</evidence>
<feature type="domain" description="Glycosyltransferase 2-like" evidence="12">
    <location>
        <begin position="91"/>
        <end position="190"/>
    </location>
</feature>
<dbReference type="PANTHER" id="PTHR43646:SF2">
    <property type="entry name" value="GLYCOSYLTRANSFERASE 2-LIKE DOMAIN-CONTAINING PROTEIN"/>
    <property type="match status" value="1"/>
</dbReference>
<keyword evidence="6" id="KW-0472">Membrane</keyword>
<dbReference type="PANTHER" id="PTHR43646">
    <property type="entry name" value="GLYCOSYLTRANSFERASE"/>
    <property type="match status" value="1"/>
</dbReference>